<comment type="similarity">
    <text evidence="1">Belongs to the serine-aspartate repeat-containing protein (SDr) family.</text>
</comment>
<sequence>MKEESTKEWANGVASGDIKEPEICVPKKDLKIKKVDSLNKDKVLAGVKFAVSNAAGTVNTTVTTDANGEAIVSDLEFGNYTVTELEAPAGYVLDSEPKAVALDDTAPAIVTYQVENVGTGSVKVTKVDADNKSKLLPGVVFALKQGDTEVAQATTGADGVALFENVPYGDYTLVEVSTVAGYVLSGETRNVKITEVGQVVDLSTFENRQIKGSVTVTKVDAADEFKVLPGVVFVLKQGDKVIAEAKTDSRGTATFKNILHGTYTLAEKSTIDGYVLSDETREVTISEDGQVVDLGKFANKKKPTPTPPSSSTPSSSSSTEPSSSTSTSLPPTSGTTPPPGGNVPAKPKVFLPRTGETASVWMGVMGLALVVLAGFVYRVKKEK</sequence>
<feature type="domain" description="Gram-positive cocci surface proteins LPxTG" evidence="8">
    <location>
        <begin position="351"/>
        <end position="383"/>
    </location>
</feature>
<feature type="transmembrane region" description="Helical" evidence="7">
    <location>
        <begin position="358"/>
        <end position="377"/>
    </location>
</feature>
<dbReference type="InterPro" id="IPR041033">
    <property type="entry name" value="SpaA_PFL_dom_1"/>
</dbReference>
<accession>A0A1Q8E7E3</accession>
<evidence type="ECO:0000256" key="1">
    <source>
        <dbReference type="ARBA" id="ARBA00007257"/>
    </source>
</evidence>
<feature type="compositionally biased region" description="Low complexity" evidence="6">
    <location>
        <begin position="311"/>
        <end position="335"/>
    </location>
</feature>
<dbReference type="EMBL" id="MSJM01000005">
    <property type="protein sequence ID" value="OLF47715.1"/>
    <property type="molecule type" value="Genomic_DNA"/>
</dbReference>
<keyword evidence="2" id="KW-0134">Cell wall</keyword>
<evidence type="ECO:0000256" key="6">
    <source>
        <dbReference type="SAM" id="MobiDB-lite"/>
    </source>
</evidence>
<dbReference type="Pfam" id="PF17802">
    <property type="entry name" value="SpaA"/>
    <property type="match status" value="3"/>
</dbReference>
<evidence type="ECO:0000313" key="9">
    <source>
        <dbReference type="EMBL" id="OLF47715.1"/>
    </source>
</evidence>
<keyword evidence="10" id="KW-1185">Reference proteome</keyword>
<dbReference type="SUPFAM" id="SSF49478">
    <property type="entry name" value="Cna protein B-type domain"/>
    <property type="match status" value="3"/>
</dbReference>
<feature type="region of interest" description="Disordered" evidence="6">
    <location>
        <begin position="294"/>
        <end position="349"/>
    </location>
</feature>
<evidence type="ECO:0000259" key="8">
    <source>
        <dbReference type="PROSITE" id="PS50847"/>
    </source>
</evidence>
<keyword evidence="7" id="KW-1133">Transmembrane helix</keyword>
<keyword evidence="4" id="KW-0732">Signal</keyword>
<dbReference type="InterPro" id="IPR013783">
    <property type="entry name" value="Ig-like_fold"/>
</dbReference>
<comment type="caution">
    <text evidence="9">The sequence shown here is derived from an EMBL/GenBank/DDBJ whole genome shotgun (WGS) entry which is preliminary data.</text>
</comment>
<evidence type="ECO:0000256" key="4">
    <source>
        <dbReference type="ARBA" id="ARBA00022729"/>
    </source>
</evidence>
<keyword evidence="7" id="KW-0472">Membrane</keyword>
<dbReference type="Proteomes" id="UP000186890">
    <property type="component" value="Unassembled WGS sequence"/>
</dbReference>
<gene>
    <name evidence="9" type="ORF">BU202_06700</name>
</gene>
<dbReference type="PANTHER" id="PTHR36108:SF13">
    <property type="entry name" value="COLOSSIN-B-RELATED"/>
    <property type="match status" value="1"/>
</dbReference>
<dbReference type="PANTHER" id="PTHR36108">
    <property type="entry name" value="COLOSSIN-B-RELATED"/>
    <property type="match status" value="1"/>
</dbReference>
<evidence type="ECO:0000256" key="2">
    <source>
        <dbReference type="ARBA" id="ARBA00022512"/>
    </source>
</evidence>
<keyword evidence="7" id="KW-0812">Transmembrane</keyword>
<dbReference type="Gene3D" id="2.60.40.10">
    <property type="entry name" value="Immunoglobulins"/>
    <property type="match status" value="3"/>
</dbReference>
<dbReference type="InterPro" id="IPR019931">
    <property type="entry name" value="LPXTG_anchor"/>
</dbReference>
<keyword evidence="5" id="KW-0572">Peptidoglycan-anchor</keyword>
<proteinExistence type="inferred from homology"/>
<evidence type="ECO:0000256" key="3">
    <source>
        <dbReference type="ARBA" id="ARBA00022525"/>
    </source>
</evidence>
<protein>
    <recommendedName>
        <fullName evidence="8">Gram-positive cocci surface proteins LPxTG domain-containing protein</fullName>
    </recommendedName>
</protein>
<reference evidence="10" key="1">
    <citation type="submission" date="2016-12" db="EMBL/GenBank/DDBJ databases">
        <authorList>
            <person name="Gulvik C.A."/>
        </authorList>
    </citation>
    <scope>NUCLEOTIDE SEQUENCE [LARGE SCALE GENOMIC DNA]</scope>
    <source>
        <strain evidence="10">NED12-00049-6B</strain>
    </source>
</reference>
<organism evidence="9 10">
    <name type="scientific">Streptococcus cuniculi</name>
    <dbReference type="NCBI Taxonomy" id="1432788"/>
    <lineage>
        <taxon>Bacteria</taxon>
        <taxon>Bacillati</taxon>
        <taxon>Bacillota</taxon>
        <taxon>Bacilli</taxon>
        <taxon>Lactobacillales</taxon>
        <taxon>Streptococcaceae</taxon>
        <taxon>Streptococcus</taxon>
    </lineage>
</organism>
<dbReference type="NCBIfam" id="TIGR01167">
    <property type="entry name" value="LPXTG_anchor"/>
    <property type="match status" value="1"/>
</dbReference>
<dbReference type="PROSITE" id="PS50847">
    <property type="entry name" value="GRAM_POS_ANCHORING"/>
    <property type="match status" value="1"/>
</dbReference>
<name>A0A1Q8E7E3_9STRE</name>
<dbReference type="Pfam" id="PF00746">
    <property type="entry name" value="Gram_pos_anchor"/>
    <property type="match status" value="1"/>
</dbReference>
<evidence type="ECO:0000313" key="10">
    <source>
        <dbReference type="Proteomes" id="UP000186890"/>
    </source>
</evidence>
<evidence type="ECO:0000256" key="7">
    <source>
        <dbReference type="SAM" id="Phobius"/>
    </source>
</evidence>
<dbReference type="RefSeq" id="WP_075105022.1">
    <property type="nucleotide sequence ID" value="NZ_MSJM01000005.1"/>
</dbReference>
<dbReference type="AlphaFoldDB" id="A0A1Q8E7E3"/>
<evidence type="ECO:0000256" key="5">
    <source>
        <dbReference type="ARBA" id="ARBA00023088"/>
    </source>
</evidence>
<keyword evidence="3" id="KW-0964">Secreted</keyword>